<proteinExistence type="predicted"/>
<keyword evidence="2" id="KW-1133">Transmembrane helix</keyword>
<gene>
    <name evidence="4" type="ORF">CHYS00102_LOCUS13864</name>
</gene>
<dbReference type="PROSITE" id="PS51257">
    <property type="entry name" value="PROKAR_LIPOPROTEIN"/>
    <property type="match status" value="1"/>
</dbReference>
<evidence type="ECO:0000256" key="1">
    <source>
        <dbReference type="SAM" id="MobiDB-lite"/>
    </source>
</evidence>
<feature type="chain" id="PRO_5031060909" evidence="3">
    <location>
        <begin position="20"/>
        <end position="179"/>
    </location>
</feature>
<accession>A0A7S1BGW7</accession>
<dbReference type="EMBL" id="HBFR01019156">
    <property type="protein sequence ID" value="CAD8886666.1"/>
    <property type="molecule type" value="Transcribed_RNA"/>
</dbReference>
<sequence length="179" mass="19571">MKAMKILTCLTTILGCASAFAPNGARPSRSVALRMSANDSSVNKFADYMKVSAATLATVLTLQGGLMQPLEANAAPPAFTSNVVAEKTVRQGIYKEYEVDLVQEVDDARSTFKSTKETKSKKGKYTALIAVTVVGSFVIPMAQYFWYVRDDDSSDRFFNQQKTPPPPPPPKKKGFFGKK</sequence>
<feature type="compositionally biased region" description="Basic residues" evidence="1">
    <location>
        <begin position="170"/>
        <end position="179"/>
    </location>
</feature>
<organism evidence="4">
    <name type="scientific">Corethron hystrix</name>
    <dbReference type="NCBI Taxonomy" id="216773"/>
    <lineage>
        <taxon>Eukaryota</taxon>
        <taxon>Sar</taxon>
        <taxon>Stramenopiles</taxon>
        <taxon>Ochrophyta</taxon>
        <taxon>Bacillariophyta</taxon>
        <taxon>Coscinodiscophyceae</taxon>
        <taxon>Corethrophycidae</taxon>
        <taxon>Corethrales</taxon>
        <taxon>Corethraceae</taxon>
        <taxon>Corethron</taxon>
    </lineage>
</organism>
<reference evidence="4" key="1">
    <citation type="submission" date="2021-01" db="EMBL/GenBank/DDBJ databases">
        <authorList>
            <person name="Corre E."/>
            <person name="Pelletier E."/>
            <person name="Niang G."/>
            <person name="Scheremetjew M."/>
            <person name="Finn R."/>
            <person name="Kale V."/>
            <person name="Holt S."/>
            <person name="Cochrane G."/>
            <person name="Meng A."/>
            <person name="Brown T."/>
            <person name="Cohen L."/>
        </authorList>
    </citation>
    <scope>NUCLEOTIDE SEQUENCE</scope>
    <source>
        <strain evidence="4">308</strain>
    </source>
</reference>
<keyword evidence="2" id="KW-0472">Membrane</keyword>
<evidence type="ECO:0000313" key="4">
    <source>
        <dbReference type="EMBL" id="CAD8886666.1"/>
    </source>
</evidence>
<feature type="transmembrane region" description="Helical" evidence="2">
    <location>
        <begin position="125"/>
        <end position="147"/>
    </location>
</feature>
<keyword evidence="3" id="KW-0732">Signal</keyword>
<evidence type="ECO:0000256" key="3">
    <source>
        <dbReference type="SAM" id="SignalP"/>
    </source>
</evidence>
<protein>
    <submittedName>
        <fullName evidence="4">Uncharacterized protein</fullName>
    </submittedName>
</protein>
<name>A0A7S1BGW7_9STRA</name>
<feature type="region of interest" description="Disordered" evidence="1">
    <location>
        <begin position="156"/>
        <end position="179"/>
    </location>
</feature>
<feature type="signal peptide" evidence="3">
    <location>
        <begin position="1"/>
        <end position="19"/>
    </location>
</feature>
<keyword evidence="2" id="KW-0812">Transmembrane</keyword>
<dbReference type="AlphaFoldDB" id="A0A7S1BGW7"/>
<evidence type="ECO:0000256" key="2">
    <source>
        <dbReference type="SAM" id="Phobius"/>
    </source>
</evidence>